<evidence type="ECO:0000313" key="2">
    <source>
        <dbReference type="Proteomes" id="UP001500902"/>
    </source>
</evidence>
<accession>A0ABP7E2F5</accession>
<comment type="caution">
    <text evidence="1">The sequence shown here is derived from an EMBL/GenBank/DDBJ whole genome shotgun (WGS) entry which is preliminary data.</text>
</comment>
<protein>
    <submittedName>
        <fullName evidence="1">Uncharacterized protein</fullName>
    </submittedName>
</protein>
<name>A0ABP7E2F5_9ACTN</name>
<dbReference type="EMBL" id="BAAAZP010000219">
    <property type="protein sequence ID" value="GAA3713269.1"/>
    <property type="molecule type" value="Genomic_DNA"/>
</dbReference>
<reference evidence="2" key="1">
    <citation type="journal article" date="2019" name="Int. J. Syst. Evol. Microbiol.">
        <title>The Global Catalogue of Microorganisms (GCM) 10K type strain sequencing project: providing services to taxonomists for standard genome sequencing and annotation.</title>
        <authorList>
            <consortium name="The Broad Institute Genomics Platform"/>
            <consortium name="The Broad Institute Genome Sequencing Center for Infectious Disease"/>
            <person name="Wu L."/>
            <person name="Ma J."/>
        </authorList>
    </citation>
    <scope>NUCLEOTIDE SEQUENCE [LARGE SCALE GENOMIC DNA]</scope>
    <source>
        <strain evidence="2">JCM 16904</strain>
    </source>
</reference>
<evidence type="ECO:0000313" key="1">
    <source>
        <dbReference type="EMBL" id="GAA3713269.1"/>
    </source>
</evidence>
<organism evidence="1 2">
    <name type="scientific">Nonomuraea antimicrobica</name>
    <dbReference type="NCBI Taxonomy" id="561173"/>
    <lineage>
        <taxon>Bacteria</taxon>
        <taxon>Bacillati</taxon>
        <taxon>Actinomycetota</taxon>
        <taxon>Actinomycetes</taxon>
        <taxon>Streptosporangiales</taxon>
        <taxon>Streptosporangiaceae</taxon>
        <taxon>Nonomuraea</taxon>
    </lineage>
</organism>
<proteinExistence type="predicted"/>
<sequence length="130" mass="14299">MAVDGGAWEGYRSSGQGYHVYVLKASQEFWDGRGEEVVEAAEEEIAAAYEALATVLTERWGRPEAVDLWPWLESEAPAPEPMDQLCQLSDRMVVWRPGGADGRWVALVVGQADPEFPIQLLAAVGEAPFH</sequence>
<gene>
    <name evidence="1" type="ORF">GCM10022224_093520</name>
</gene>
<dbReference type="Proteomes" id="UP001500902">
    <property type="component" value="Unassembled WGS sequence"/>
</dbReference>
<keyword evidence="2" id="KW-1185">Reference proteome</keyword>